<protein>
    <recommendedName>
        <fullName evidence="9">2Fe-2S ferredoxin-type domain-containing protein</fullName>
    </recommendedName>
</protein>
<dbReference type="PANTHER" id="PTHR23426">
    <property type="entry name" value="FERREDOXIN/ADRENODOXIN"/>
    <property type="match status" value="1"/>
</dbReference>
<dbReference type="GO" id="GO:0051537">
    <property type="term" value="F:2 iron, 2 sulfur cluster binding"/>
    <property type="evidence" value="ECO:0007669"/>
    <property type="project" value="UniProtKB-KW"/>
</dbReference>
<sequence>MPSSASTSALLVVRCTRRTVLQSQQALLARSAAIRWSSADTSPESGEQKRYSNAAMMRDLLAKRSTASAKGKERAMEDDDQQASQGTPTAESDHVALRFRASSTGEWYNITDARLGETLKDVAQRHRLPSIEATCGGQCECATCHAYFVTARAGAGKEGEPDLDVEPPEDVFPERSEEEDDMLDYAVDRKASSRLTCQLKVTSEIRDWMQTRGGWIELPKH</sequence>
<reference evidence="7" key="1">
    <citation type="journal article" date="2023" name="PhytoFront">
        <title>Draft Genome Resources of Seven Strains of Tilletia horrida, Causal Agent of Kernel Smut of Rice.</title>
        <authorList>
            <person name="Khanal S."/>
            <person name="Antony Babu S."/>
            <person name="Zhou X.G."/>
        </authorList>
    </citation>
    <scope>NUCLEOTIDE SEQUENCE</scope>
    <source>
        <strain evidence="7">TX6</strain>
    </source>
</reference>
<name>A0AAN6GN30_9BASI</name>
<evidence type="ECO:0000256" key="6">
    <source>
        <dbReference type="SAM" id="MobiDB-lite"/>
    </source>
</evidence>
<evidence type="ECO:0000256" key="3">
    <source>
        <dbReference type="ARBA" id="ARBA00023004"/>
    </source>
</evidence>
<dbReference type="AlphaFoldDB" id="A0AAN6GN30"/>
<evidence type="ECO:0000313" key="8">
    <source>
        <dbReference type="Proteomes" id="UP001176517"/>
    </source>
</evidence>
<keyword evidence="3" id="KW-0408">Iron</keyword>
<keyword evidence="2" id="KW-0479">Metal-binding</keyword>
<dbReference type="PANTHER" id="PTHR23426:SF65">
    <property type="entry name" value="FERREDOXIN-2, MITOCHONDRIAL"/>
    <property type="match status" value="1"/>
</dbReference>
<evidence type="ECO:0000256" key="5">
    <source>
        <dbReference type="ARBA" id="ARBA00034078"/>
    </source>
</evidence>
<dbReference type="GO" id="GO:0140647">
    <property type="term" value="P:P450-containing electron transport chain"/>
    <property type="evidence" value="ECO:0007669"/>
    <property type="project" value="InterPro"/>
</dbReference>
<keyword evidence="4" id="KW-0411">Iron-sulfur</keyword>
<dbReference type="EMBL" id="JAPDMZ010000123">
    <property type="protein sequence ID" value="KAK0549001.1"/>
    <property type="molecule type" value="Genomic_DNA"/>
</dbReference>
<dbReference type="Proteomes" id="UP001176517">
    <property type="component" value="Unassembled WGS sequence"/>
</dbReference>
<dbReference type="GO" id="GO:0009055">
    <property type="term" value="F:electron transfer activity"/>
    <property type="evidence" value="ECO:0007669"/>
    <property type="project" value="TreeGrafter"/>
</dbReference>
<evidence type="ECO:0008006" key="9">
    <source>
        <dbReference type="Google" id="ProtNLM"/>
    </source>
</evidence>
<dbReference type="GO" id="GO:0046872">
    <property type="term" value="F:metal ion binding"/>
    <property type="evidence" value="ECO:0007669"/>
    <property type="project" value="UniProtKB-KW"/>
</dbReference>
<keyword evidence="8" id="KW-1185">Reference proteome</keyword>
<feature type="region of interest" description="Disordered" evidence="6">
    <location>
        <begin position="65"/>
        <end position="93"/>
    </location>
</feature>
<feature type="region of interest" description="Disordered" evidence="6">
    <location>
        <begin position="156"/>
        <end position="179"/>
    </location>
</feature>
<comment type="caution">
    <text evidence="7">The sequence shown here is derived from an EMBL/GenBank/DDBJ whole genome shotgun (WGS) entry which is preliminary data.</text>
</comment>
<dbReference type="InterPro" id="IPR001055">
    <property type="entry name" value="Adrenodoxin-like"/>
</dbReference>
<dbReference type="InterPro" id="IPR012675">
    <property type="entry name" value="Beta-grasp_dom_sf"/>
</dbReference>
<comment type="cofactor">
    <cofactor evidence="5">
        <name>[2Fe-2S] cluster</name>
        <dbReference type="ChEBI" id="CHEBI:190135"/>
    </cofactor>
</comment>
<evidence type="ECO:0000256" key="4">
    <source>
        <dbReference type="ARBA" id="ARBA00023014"/>
    </source>
</evidence>
<dbReference type="Gene3D" id="3.10.20.30">
    <property type="match status" value="1"/>
</dbReference>
<gene>
    <name evidence="7" type="ORF">OC846_004272</name>
</gene>
<organism evidence="7 8">
    <name type="scientific">Tilletia horrida</name>
    <dbReference type="NCBI Taxonomy" id="155126"/>
    <lineage>
        <taxon>Eukaryota</taxon>
        <taxon>Fungi</taxon>
        <taxon>Dikarya</taxon>
        <taxon>Basidiomycota</taxon>
        <taxon>Ustilaginomycotina</taxon>
        <taxon>Exobasidiomycetes</taxon>
        <taxon>Tilletiales</taxon>
        <taxon>Tilletiaceae</taxon>
        <taxon>Tilletia</taxon>
    </lineage>
</organism>
<feature type="compositionally biased region" description="Acidic residues" evidence="6">
    <location>
        <begin position="161"/>
        <end position="179"/>
    </location>
</feature>
<accession>A0AAN6GN30</accession>
<evidence type="ECO:0000313" key="7">
    <source>
        <dbReference type="EMBL" id="KAK0549001.1"/>
    </source>
</evidence>
<dbReference type="InterPro" id="IPR036010">
    <property type="entry name" value="2Fe-2S_ferredoxin-like_sf"/>
</dbReference>
<proteinExistence type="predicted"/>
<evidence type="ECO:0000256" key="1">
    <source>
        <dbReference type="ARBA" id="ARBA00022714"/>
    </source>
</evidence>
<evidence type="ECO:0000256" key="2">
    <source>
        <dbReference type="ARBA" id="ARBA00022723"/>
    </source>
</evidence>
<keyword evidence="1" id="KW-0001">2Fe-2S</keyword>
<dbReference type="SUPFAM" id="SSF54292">
    <property type="entry name" value="2Fe-2S ferredoxin-like"/>
    <property type="match status" value="1"/>
</dbReference>